<dbReference type="Gene3D" id="3.40.50.1820">
    <property type="entry name" value="alpha/beta hydrolase"/>
    <property type="match status" value="1"/>
</dbReference>
<dbReference type="AlphaFoldDB" id="A0A2A7NAH6"/>
<organism evidence="5 6">
    <name type="scientific">Mycolicibacterium agri</name>
    <name type="common">Mycobacterium agri</name>
    <dbReference type="NCBI Taxonomy" id="36811"/>
    <lineage>
        <taxon>Bacteria</taxon>
        <taxon>Bacillati</taxon>
        <taxon>Actinomycetota</taxon>
        <taxon>Actinomycetes</taxon>
        <taxon>Mycobacteriales</taxon>
        <taxon>Mycobacteriaceae</taxon>
        <taxon>Mycolicibacterium</taxon>
    </lineage>
</organism>
<dbReference type="SUPFAM" id="SSF49785">
    <property type="entry name" value="Galactose-binding domain-like"/>
    <property type="match status" value="1"/>
</dbReference>
<dbReference type="OrthoDB" id="5240615at2"/>
<feature type="domain" description="Xaa-Pro dipeptidyl-peptidase C-terminal" evidence="3">
    <location>
        <begin position="335"/>
        <end position="566"/>
    </location>
</feature>
<dbReference type="GO" id="GO:0008239">
    <property type="term" value="F:dipeptidyl-peptidase activity"/>
    <property type="evidence" value="ECO:0007669"/>
    <property type="project" value="InterPro"/>
</dbReference>
<dbReference type="Proteomes" id="UP000220914">
    <property type="component" value="Unassembled WGS sequence"/>
</dbReference>
<sequence length="575" mass="64054">MTHQQRFKQPVVDSDDGDGQRGRDSVIIEYDVPSVMRDGVTLRANIFRPNTAGQYPTVLVRTPYDKNVQQPEMDPALWARRGFQVIIQDTRGRFASEGRWEPFLFEAQDGYDSVEWAASLPTSNGAVGMAGASYCGNVQWLAAGAQPPPLAAIAPTFSWSDARDGLLSRGGALELGLALYWAVENGFDVIARSVKSEVEADSRGELLRREWDQLAERGYWELPVNDVAILRRHGIPTLTGIRPIDDDRVADVSTVEHRNVTVPVFHTGGWYDIFLGGTLRNFTAMRALGHQSRLMVGPWSHDVHRDPIGQRRFGMLASMDGAPSHPQGDWTEAQCDWFSAHLAPEEVESQEAAPIRIFVMGRNYWRDEQEWPPERAIRQRWYLLPDGDLRPKTPLDADADVEFEYDPARPVPTIGGHGVPVNDYTAGPFDQTAIESRGDVLVFSSAPLVADLEVTGEIRVVLWASSSAPSTDWVARLCDVHPDGRSFNICDGICRADAADGWRRYEIDLWATSNVFLAGHRLRVHVTSSSFPRWDRNLNTGNQLRAEYHVAAQRIGVGGARASYLDLPVIEQDSA</sequence>
<name>A0A2A7NAH6_MYCAG</name>
<protein>
    <submittedName>
        <fullName evidence="5">X-Pro dipeptidyl-peptidase</fullName>
    </submittedName>
</protein>
<dbReference type="PANTHER" id="PTHR43056:SF10">
    <property type="entry name" value="COCE_NOND FAMILY, PUTATIVE (AFU_ORTHOLOGUE AFUA_7G00600)-RELATED"/>
    <property type="match status" value="1"/>
</dbReference>
<dbReference type="EMBL" id="BLKS01000001">
    <property type="protein sequence ID" value="GFG52257.1"/>
    <property type="molecule type" value="Genomic_DNA"/>
</dbReference>
<dbReference type="InterPro" id="IPR008979">
    <property type="entry name" value="Galactose-bd-like_sf"/>
</dbReference>
<evidence type="ECO:0000313" key="6">
    <source>
        <dbReference type="Proteomes" id="UP000220914"/>
    </source>
</evidence>
<dbReference type="Pfam" id="PF08530">
    <property type="entry name" value="PepX_C"/>
    <property type="match status" value="1"/>
</dbReference>
<gene>
    <name evidence="5" type="ORF">CQY20_06390</name>
    <name evidence="4" type="ORF">MAGR_36980</name>
</gene>
<dbReference type="Proteomes" id="UP000465302">
    <property type="component" value="Unassembled WGS sequence"/>
</dbReference>
<dbReference type="PANTHER" id="PTHR43056">
    <property type="entry name" value="PEPTIDASE S9 PROLYL OLIGOPEPTIDASE"/>
    <property type="match status" value="1"/>
</dbReference>
<evidence type="ECO:0000313" key="4">
    <source>
        <dbReference type="EMBL" id="GFG52257.1"/>
    </source>
</evidence>
<evidence type="ECO:0000256" key="2">
    <source>
        <dbReference type="SAM" id="MobiDB-lite"/>
    </source>
</evidence>
<dbReference type="InterPro" id="IPR000383">
    <property type="entry name" value="Xaa-Pro-like_dom"/>
</dbReference>
<dbReference type="InterPro" id="IPR013736">
    <property type="entry name" value="Xaa-Pro_dipept_C"/>
</dbReference>
<dbReference type="Gene3D" id="2.60.120.260">
    <property type="entry name" value="Galactose-binding domain-like"/>
    <property type="match status" value="1"/>
</dbReference>
<evidence type="ECO:0000256" key="1">
    <source>
        <dbReference type="ARBA" id="ARBA00022801"/>
    </source>
</evidence>
<keyword evidence="6" id="KW-1185">Reference proteome</keyword>
<comment type="caution">
    <text evidence="5">The sequence shown here is derived from an EMBL/GenBank/DDBJ whole genome shotgun (WGS) entry which is preliminary data.</text>
</comment>
<proteinExistence type="predicted"/>
<dbReference type="Gene3D" id="1.10.3020.10">
    <property type="entry name" value="alpha-amino acid ester hydrolase ( Helical cap domain)"/>
    <property type="match status" value="1"/>
</dbReference>
<dbReference type="SUPFAM" id="SSF53474">
    <property type="entry name" value="alpha/beta-Hydrolases"/>
    <property type="match status" value="1"/>
</dbReference>
<dbReference type="NCBIfam" id="TIGR00976">
    <property type="entry name" value="CocE_NonD"/>
    <property type="match status" value="1"/>
</dbReference>
<reference evidence="5 6" key="1">
    <citation type="submission" date="2017-10" db="EMBL/GenBank/DDBJ databases">
        <title>The new phylogeny of genus Mycobacterium.</title>
        <authorList>
            <person name="Tortoli E."/>
            <person name="Trovato A."/>
            <person name="Cirillo D.M."/>
        </authorList>
    </citation>
    <scope>NUCLEOTIDE SEQUENCE [LARGE SCALE GENOMIC DNA]</scope>
    <source>
        <strain evidence="5 6">CCUG37673</strain>
    </source>
</reference>
<dbReference type="InterPro" id="IPR050585">
    <property type="entry name" value="Xaa-Pro_dipeptidyl-ppase/CocE"/>
</dbReference>
<evidence type="ECO:0000313" key="5">
    <source>
        <dbReference type="EMBL" id="PEG40894.1"/>
    </source>
</evidence>
<reference evidence="4" key="3">
    <citation type="submission" date="2020-02" db="EMBL/GenBank/DDBJ databases">
        <authorList>
            <person name="Matsumoto Y."/>
            <person name="Motooka D."/>
            <person name="Nakamura S."/>
        </authorList>
    </citation>
    <scope>NUCLEOTIDE SEQUENCE</scope>
    <source>
        <strain evidence="4">JCM 6377</strain>
    </source>
</reference>
<reference evidence="4 7" key="2">
    <citation type="journal article" date="2019" name="Emerg. Microbes Infect.">
        <title>Comprehensive subspecies identification of 175 nontuberculous mycobacteria species based on 7547 genomic profiles.</title>
        <authorList>
            <person name="Matsumoto Y."/>
            <person name="Kinjo T."/>
            <person name="Motooka D."/>
            <person name="Nabeya D."/>
            <person name="Jung N."/>
            <person name="Uechi K."/>
            <person name="Horii T."/>
            <person name="Iida T."/>
            <person name="Fujita J."/>
            <person name="Nakamura S."/>
        </authorList>
    </citation>
    <scope>NUCLEOTIDE SEQUENCE [LARGE SCALE GENOMIC DNA]</scope>
    <source>
        <strain evidence="4 7">JCM 6377</strain>
    </source>
</reference>
<dbReference type="Pfam" id="PF02129">
    <property type="entry name" value="Peptidase_S15"/>
    <property type="match status" value="1"/>
</dbReference>
<dbReference type="EMBL" id="PDCP01000008">
    <property type="protein sequence ID" value="PEG40894.1"/>
    <property type="molecule type" value="Genomic_DNA"/>
</dbReference>
<accession>A0A2A7NAH6</accession>
<feature type="region of interest" description="Disordered" evidence="2">
    <location>
        <begin position="1"/>
        <end position="23"/>
    </location>
</feature>
<evidence type="ECO:0000259" key="3">
    <source>
        <dbReference type="SMART" id="SM00939"/>
    </source>
</evidence>
<dbReference type="InterPro" id="IPR005674">
    <property type="entry name" value="CocE/Ser_esterase"/>
</dbReference>
<evidence type="ECO:0000313" key="7">
    <source>
        <dbReference type="Proteomes" id="UP000465302"/>
    </source>
</evidence>
<dbReference type="InterPro" id="IPR029058">
    <property type="entry name" value="AB_hydrolase_fold"/>
</dbReference>
<keyword evidence="1" id="KW-0378">Hydrolase</keyword>
<dbReference type="SMART" id="SM00939">
    <property type="entry name" value="PepX_C"/>
    <property type="match status" value="1"/>
</dbReference>